<proteinExistence type="predicted"/>
<accession>A0A6P1QVV5</accession>
<protein>
    <submittedName>
        <fullName evidence="1">Uncharacterized protein</fullName>
    </submittedName>
</protein>
<keyword evidence="2" id="KW-1185">Reference proteome</keyword>
<dbReference type="Proteomes" id="UP000464318">
    <property type="component" value="Chromosome"/>
</dbReference>
<dbReference type="KEGG" id="bcad:DBX24_03140"/>
<sequence length="162" mass="18787">MKIEESSSVETNDFRVMIYPSSRKFTAKESMDISQRLYDFLSGWKYHGKPVSSSFKIEKNQFIVICIDEEEVSPGGCALDSLSDFLKELDREYGFELLNRMKVSYVEQGETKTVGLLEFKRGLKEGSIPHDIEVYDFSKDTYLAYLSDFLLPLKRSWAQIYV</sequence>
<dbReference type="AlphaFoldDB" id="A0A6P1QVV5"/>
<evidence type="ECO:0000313" key="1">
    <source>
        <dbReference type="EMBL" id="QHN64961.1"/>
    </source>
</evidence>
<reference evidence="1 2" key="1">
    <citation type="submission" date="2018-04" db="EMBL/GenBank/DDBJ databases">
        <title>Characteristic and Complete Genome Sequencing of A Novel Member of Infective Endocarditis Causative Bacteria: Bergeyella cardium QL-PH.</title>
        <authorList>
            <person name="Pan H."/>
            <person name="Sun E."/>
            <person name="Zhang Y."/>
        </authorList>
    </citation>
    <scope>NUCLEOTIDE SEQUENCE [LARGE SCALE GENOMIC DNA]</scope>
    <source>
        <strain evidence="1 2">HPQL</strain>
    </source>
</reference>
<dbReference type="EMBL" id="CP029149">
    <property type="protein sequence ID" value="QHN64961.1"/>
    <property type="molecule type" value="Genomic_DNA"/>
</dbReference>
<organism evidence="1 2">
    <name type="scientific">Bergeyella cardium</name>
    <dbReference type="NCBI Taxonomy" id="1585976"/>
    <lineage>
        <taxon>Bacteria</taxon>
        <taxon>Pseudomonadati</taxon>
        <taxon>Bacteroidota</taxon>
        <taxon>Flavobacteriia</taxon>
        <taxon>Flavobacteriales</taxon>
        <taxon>Weeksellaceae</taxon>
        <taxon>Bergeyella</taxon>
    </lineage>
</organism>
<name>A0A6P1QVV5_9FLAO</name>
<evidence type="ECO:0000313" key="2">
    <source>
        <dbReference type="Proteomes" id="UP000464318"/>
    </source>
</evidence>
<gene>
    <name evidence="1" type="ORF">DBX24_03140</name>
</gene>
<dbReference type="RefSeq" id="WP_120488423.1">
    <property type="nucleotide sequence ID" value="NZ_CP029149.1"/>
</dbReference>
<dbReference type="OrthoDB" id="978691at2"/>